<keyword evidence="2" id="KW-0812">Transmembrane</keyword>
<keyword evidence="2" id="KW-0472">Membrane</keyword>
<feature type="transmembrane region" description="Helical" evidence="2">
    <location>
        <begin position="148"/>
        <end position="171"/>
    </location>
</feature>
<evidence type="ECO:0008006" key="6">
    <source>
        <dbReference type="Google" id="ProtNLM"/>
    </source>
</evidence>
<keyword evidence="5" id="KW-1185">Reference proteome</keyword>
<feature type="transmembrane region" description="Helical" evidence="2">
    <location>
        <begin position="191"/>
        <end position="211"/>
    </location>
</feature>
<feature type="signal peptide" evidence="3">
    <location>
        <begin position="1"/>
        <end position="22"/>
    </location>
</feature>
<protein>
    <recommendedName>
        <fullName evidence="6">TM2 domain-containing protein</fullName>
    </recommendedName>
</protein>
<keyword evidence="3" id="KW-0732">Signal</keyword>
<name>A0ABN9Y896_9DINO</name>
<evidence type="ECO:0000256" key="1">
    <source>
        <dbReference type="SAM" id="MobiDB-lite"/>
    </source>
</evidence>
<evidence type="ECO:0000313" key="4">
    <source>
        <dbReference type="EMBL" id="CAK0906841.1"/>
    </source>
</evidence>
<sequence>MEPPGWAFLLLALLVPPRAAVSAALPARHVMLVQRSIRVQAAPVRNISQVSNITGLQANSSQTSSHQASEAWRRRIEAGAEPGSVERSFVASLGEQIEEELLLELHSSDTAALRSKVLLTVVEMLGFGICGVDRCLMGQGCLGVLKGVTAGGLLVWALLDFVLVVACSLSFSDHLKGLGYNVTFESSTVTASFWLCLVLLVAQLLSACRLWRNMSDRYADVESEQEAAKPEACKCAVHPRRRSWAAGSGFGKHAATTQALDRFS</sequence>
<evidence type="ECO:0000313" key="5">
    <source>
        <dbReference type="Proteomes" id="UP001189429"/>
    </source>
</evidence>
<evidence type="ECO:0000256" key="2">
    <source>
        <dbReference type="SAM" id="Phobius"/>
    </source>
</evidence>
<proteinExistence type="predicted"/>
<evidence type="ECO:0000256" key="3">
    <source>
        <dbReference type="SAM" id="SignalP"/>
    </source>
</evidence>
<comment type="caution">
    <text evidence="4">The sequence shown here is derived from an EMBL/GenBank/DDBJ whole genome shotgun (WGS) entry which is preliminary data.</text>
</comment>
<organism evidence="4 5">
    <name type="scientific">Prorocentrum cordatum</name>
    <dbReference type="NCBI Taxonomy" id="2364126"/>
    <lineage>
        <taxon>Eukaryota</taxon>
        <taxon>Sar</taxon>
        <taxon>Alveolata</taxon>
        <taxon>Dinophyceae</taxon>
        <taxon>Prorocentrales</taxon>
        <taxon>Prorocentraceae</taxon>
        <taxon>Prorocentrum</taxon>
    </lineage>
</organism>
<keyword evidence="2" id="KW-1133">Transmembrane helix</keyword>
<accession>A0ABN9Y896</accession>
<gene>
    <name evidence="4" type="ORF">PCOR1329_LOCUS82028</name>
</gene>
<feature type="region of interest" description="Disordered" evidence="1">
    <location>
        <begin position="245"/>
        <end position="264"/>
    </location>
</feature>
<feature type="compositionally biased region" description="Polar residues" evidence="1">
    <location>
        <begin position="255"/>
        <end position="264"/>
    </location>
</feature>
<reference evidence="4" key="1">
    <citation type="submission" date="2023-10" db="EMBL/GenBank/DDBJ databases">
        <authorList>
            <person name="Chen Y."/>
            <person name="Shah S."/>
            <person name="Dougan E. K."/>
            <person name="Thang M."/>
            <person name="Chan C."/>
        </authorList>
    </citation>
    <scope>NUCLEOTIDE SEQUENCE [LARGE SCALE GENOMIC DNA]</scope>
</reference>
<feature type="chain" id="PRO_5047120805" description="TM2 domain-containing protein" evidence="3">
    <location>
        <begin position="23"/>
        <end position="264"/>
    </location>
</feature>
<dbReference type="EMBL" id="CAUYUJ010021753">
    <property type="protein sequence ID" value="CAK0906841.1"/>
    <property type="molecule type" value="Genomic_DNA"/>
</dbReference>
<dbReference type="Proteomes" id="UP001189429">
    <property type="component" value="Unassembled WGS sequence"/>
</dbReference>